<name>A0A7Y0SER5_VIBPH</name>
<comment type="caution">
    <text evidence="1">The sequence shown here is derived from an EMBL/GenBank/DDBJ whole genome shotgun (WGS) entry which is preliminary data.</text>
</comment>
<organism evidence="1 2">
    <name type="scientific">Vibrio parahaemolyticus</name>
    <dbReference type="NCBI Taxonomy" id="670"/>
    <lineage>
        <taxon>Bacteria</taxon>
        <taxon>Pseudomonadati</taxon>
        <taxon>Pseudomonadota</taxon>
        <taxon>Gammaproteobacteria</taxon>
        <taxon>Vibrionales</taxon>
        <taxon>Vibrionaceae</taxon>
        <taxon>Vibrio</taxon>
    </lineage>
</organism>
<sequence>GPMGEHRCVECGFEGYRGSMPFRRAMLGSPFYVANTVPTLLEYCPDIDVDKDTKLGPQSRPGRGRRLITFTDSRQGTARMAVRMQQEAE</sequence>
<feature type="non-terminal residue" evidence="1">
    <location>
        <position position="89"/>
    </location>
</feature>
<dbReference type="Proteomes" id="UP000518904">
    <property type="component" value="Unassembled WGS sequence"/>
</dbReference>
<proteinExistence type="predicted"/>
<reference evidence="1 2" key="1">
    <citation type="submission" date="2020-04" db="EMBL/GenBank/DDBJ databases">
        <title>Whole-genome sequencing of Vibrio spp. from China reveals different genetic environments of blaCTX-M-14 among diverse lineages.</title>
        <authorList>
            <person name="Zheng Z."/>
            <person name="Ye L."/>
            <person name="Chen S."/>
        </authorList>
    </citation>
    <scope>NUCLEOTIDE SEQUENCE [LARGE SCALE GENOMIC DNA]</scope>
    <source>
        <strain evidence="1 2">Vb0551</strain>
    </source>
</reference>
<accession>A0A7Y0SER5</accession>
<protein>
    <submittedName>
        <fullName evidence="1">Uncharacterized protein</fullName>
    </submittedName>
</protein>
<dbReference type="AlphaFoldDB" id="A0A7Y0SER5"/>
<evidence type="ECO:0000313" key="2">
    <source>
        <dbReference type="Proteomes" id="UP000518904"/>
    </source>
</evidence>
<dbReference type="EMBL" id="JABCLB010000514">
    <property type="protein sequence ID" value="NMU82099.1"/>
    <property type="molecule type" value="Genomic_DNA"/>
</dbReference>
<feature type="non-terminal residue" evidence="1">
    <location>
        <position position="1"/>
    </location>
</feature>
<evidence type="ECO:0000313" key="1">
    <source>
        <dbReference type="EMBL" id="NMU82099.1"/>
    </source>
</evidence>
<gene>
    <name evidence="1" type="ORF">HKB16_04320</name>
</gene>